<proteinExistence type="predicted"/>
<comment type="caution">
    <text evidence="1">The sequence shown here is derived from an EMBL/GenBank/DDBJ whole genome shotgun (WGS) entry which is preliminary data.</text>
</comment>
<reference evidence="2" key="1">
    <citation type="journal article" date="2019" name="Int. J. Syst. Evol. Microbiol.">
        <title>The Global Catalogue of Microorganisms (GCM) 10K type strain sequencing project: providing services to taxonomists for standard genome sequencing and annotation.</title>
        <authorList>
            <consortium name="The Broad Institute Genomics Platform"/>
            <consortium name="The Broad Institute Genome Sequencing Center for Infectious Disease"/>
            <person name="Wu L."/>
            <person name="Ma J."/>
        </authorList>
    </citation>
    <scope>NUCLEOTIDE SEQUENCE [LARGE SCALE GENOMIC DNA]</scope>
    <source>
        <strain evidence="2">CCUG 62215</strain>
    </source>
</reference>
<dbReference type="EMBL" id="JBHTJL010000005">
    <property type="protein sequence ID" value="MFD1062041.1"/>
    <property type="molecule type" value="Genomic_DNA"/>
</dbReference>
<evidence type="ECO:0000313" key="2">
    <source>
        <dbReference type="Proteomes" id="UP001597013"/>
    </source>
</evidence>
<evidence type="ECO:0008006" key="3">
    <source>
        <dbReference type="Google" id="ProtNLM"/>
    </source>
</evidence>
<dbReference type="RefSeq" id="WP_386127532.1">
    <property type="nucleotide sequence ID" value="NZ_JBHTJL010000005.1"/>
</dbReference>
<gene>
    <name evidence="1" type="ORF">ACFQ1Q_02185</name>
</gene>
<sequence length="134" mass="15931">MKNTFIAIIILFNYFVYSQNNSAFEIEFRGKVFFDSEKDSIKYYKFFGKFDNEITDRLLTAEKQIVLVKYDTILIEEFPIKIGPSKTIFIRNGDKNDRLDIDSGKKLKETIHIQQQDIEELKTIKEFPMRTKKL</sequence>
<protein>
    <recommendedName>
        <fullName evidence="3">OstA-like protein</fullName>
    </recommendedName>
</protein>
<dbReference type="Proteomes" id="UP001597013">
    <property type="component" value="Unassembled WGS sequence"/>
</dbReference>
<keyword evidence="2" id="KW-1185">Reference proteome</keyword>
<evidence type="ECO:0000313" key="1">
    <source>
        <dbReference type="EMBL" id="MFD1062041.1"/>
    </source>
</evidence>
<organism evidence="1 2">
    <name type="scientific">Winogradskyella litorisediminis</name>
    <dbReference type="NCBI Taxonomy" id="1156618"/>
    <lineage>
        <taxon>Bacteria</taxon>
        <taxon>Pseudomonadati</taxon>
        <taxon>Bacteroidota</taxon>
        <taxon>Flavobacteriia</taxon>
        <taxon>Flavobacteriales</taxon>
        <taxon>Flavobacteriaceae</taxon>
        <taxon>Winogradskyella</taxon>
    </lineage>
</organism>
<accession>A0ABW3N3C7</accession>
<name>A0ABW3N3C7_9FLAO</name>